<dbReference type="Gene3D" id="3.30.750.24">
    <property type="entry name" value="STAS domain"/>
    <property type="match status" value="1"/>
</dbReference>
<evidence type="ECO:0000256" key="5">
    <source>
        <dbReference type="SAM" id="Phobius"/>
    </source>
</evidence>
<evidence type="ECO:0000256" key="3">
    <source>
        <dbReference type="ARBA" id="ARBA00022989"/>
    </source>
</evidence>
<feature type="transmembrane region" description="Helical" evidence="5">
    <location>
        <begin position="51"/>
        <end position="67"/>
    </location>
</feature>
<dbReference type="PANTHER" id="PTHR11814">
    <property type="entry name" value="SULFATE TRANSPORTER"/>
    <property type="match status" value="1"/>
</dbReference>
<feature type="transmembrane region" description="Helical" evidence="5">
    <location>
        <begin position="205"/>
        <end position="222"/>
    </location>
</feature>
<name>A0A7G3G6G3_9NEIS</name>
<feature type="transmembrane region" description="Helical" evidence="5">
    <location>
        <begin position="21"/>
        <end position="45"/>
    </location>
</feature>
<dbReference type="Pfam" id="PF00916">
    <property type="entry name" value="Sulfate_transp"/>
    <property type="match status" value="1"/>
</dbReference>
<keyword evidence="4 5" id="KW-0472">Membrane</keyword>
<evidence type="ECO:0000259" key="6">
    <source>
        <dbReference type="PROSITE" id="PS50801"/>
    </source>
</evidence>
<feature type="transmembrane region" description="Helical" evidence="5">
    <location>
        <begin position="165"/>
        <end position="193"/>
    </location>
</feature>
<dbReference type="EMBL" id="CP025781">
    <property type="protein sequence ID" value="QBC42405.1"/>
    <property type="molecule type" value="Genomic_DNA"/>
</dbReference>
<sequence>MLINFKPRSLEIFKNYDRQRLQADITAGICVGIVALPLAMAFAIASGLPPSAGLSTAIIAGFLISLLGGSKVQIGGPAGAFIVVVYAIVQQYGVGNLLLATMLAGVFMFLLGLLGLGALVRHIPVSIVIGFTNGIAVLIAISQLKDFLGLAITDLPAEFFSKTNVIAHALPTIHLATLSIGIFSLAILIVWPILNKYLPSGFQRIPGSILALVIGTLLSQWPELHIATIGSRFGDIPSYLPSPTFPNFTWHSLAAIIQPALTIAVLGAIESLLCARIADSMINDRHNPNQELMAQGIANFVAPLFGGFCATGTIARTVTNINSGANSPIAGMVHALSIFLIMAIAAPFAKLVPLSTLAAILLYVAWNMGEWEEFRRLQHFTANYRTILLATFTLTVVVDLTVAMEVGLLLACVFFITRVSSLTHLNKLELPTALSHQSIEAWSIQGSLFFGSIAKIEALLNPHKTQPKILVLDLSPLLNMDTTGLEALETLQHLLKRQQGVLIICAAGIQPTSLIHRSGFDQQLGEEFLLADRNSAWTLAEQLLTCTPLASKETPT</sequence>
<evidence type="ECO:0000256" key="1">
    <source>
        <dbReference type="ARBA" id="ARBA00004141"/>
    </source>
</evidence>
<dbReference type="RefSeq" id="WP_130105025.1">
    <property type="nucleotide sequence ID" value="NZ_CP025781.1"/>
</dbReference>
<feature type="transmembrane region" description="Helical" evidence="5">
    <location>
        <begin position="248"/>
        <end position="275"/>
    </location>
</feature>
<dbReference type="AlphaFoldDB" id="A0A7G3G6G3"/>
<feature type="transmembrane region" description="Helical" evidence="5">
    <location>
        <begin position="127"/>
        <end position="145"/>
    </location>
</feature>
<dbReference type="KEGG" id="ifl:C1H71_01715"/>
<keyword evidence="8" id="KW-1185">Reference proteome</keyword>
<dbReference type="PROSITE" id="PS50801">
    <property type="entry name" value="STAS"/>
    <property type="match status" value="1"/>
</dbReference>
<dbReference type="InterPro" id="IPR011547">
    <property type="entry name" value="SLC26A/SulP_dom"/>
</dbReference>
<keyword evidence="3 5" id="KW-1133">Transmembrane helix</keyword>
<protein>
    <submittedName>
        <fullName evidence="7">Sodium-independent anion transporter</fullName>
    </submittedName>
</protein>
<reference evidence="7 8" key="1">
    <citation type="submission" date="2018-01" db="EMBL/GenBank/DDBJ databases">
        <title>Genome sequence of Iodobacter sp. strain PCH194 isolated from Indian Trans-Himalaya.</title>
        <authorList>
            <person name="Kumar V."/>
            <person name="Thakur V."/>
            <person name="Kumar S."/>
            <person name="Singh D."/>
        </authorList>
    </citation>
    <scope>NUCLEOTIDE SEQUENCE [LARGE SCALE GENOMIC DNA]</scope>
    <source>
        <strain evidence="7 8">PCH194</strain>
    </source>
</reference>
<feature type="transmembrane region" description="Helical" evidence="5">
    <location>
        <begin position="335"/>
        <end position="366"/>
    </location>
</feature>
<evidence type="ECO:0000256" key="4">
    <source>
        <dbReference type="ARBA" id="ARBA00023136"/>
    </source>
</evidence>
<dbReference type="GO" id="GO:0055085">
    <property type="term" value="P:transmembrane transport"/>
    <property type="evidence" value="ECO:0007669"/>
    <property type="project" value="InterPro"/>
</dbReference>
<dbReference type="CDD" id="cd07042">
    <property type="entry name" value="STAS_SulP_like_sulfate_transporter"/>
    <property type="match status" value="1"/>
</dbReference>
<feature type="transmembrane region" description="Helical" evidence="5">
    <location>
        <begin position="296"/>
        <end position="315"/>
    </location>
</feature>
<keyword evidence="2 5" id="KW-0812">Transmembrane</keyword>
<comment type="subcellular location">
    <subcellularLocation>
        <location evidence="1">Membrane</location>
        <topology evidence="1">Multi-pass membrane protein</topology>
    </subcellularLocation>
</comment>
<organism evidence="7 8">
    <name type="scientific">Iodobacter fluviatilis</name>
    <dbReference type="NCBI Taxonomy" id="537"/>
    <lineage>
        <taxon>Bacteria</taxon>
        <taxon>Pseudomonadati</taxon>
        <taxon>Pseudomonadota</taxon>
        <taxon>Betaproteobacteria</taxon>
        <taxon>Neisseriales</taxon>
        <taxon>Chitinibacteraceae</taxon>
        <taxon>Iodobacter</taxon>
    </lineage>
</organism>
<gene>
    <name evidence="7" type="ORF">C1H71_01715</name>
</gene>
<dbReference type="GO" id="GO:0016020">
    <property type="term" value="C:membrane"/>
    <property type="evidence" value="ECO:0007669"/>
    <property type="project" value="UniProtKB-SubCell"/>
</dbReference>
<evidence type="ECO:0000313" key="8">
    <source>
        <dbReference type="Proteomes" id="UP000515917"/>
    </source>
</evidence>
<feature type="transmembrane region" description="Helical" evidence="5">
    <location>
        <begin position="74"/>
        <end position="92"/>
    </location>
</feature>
<dbReference type="Pfam" id="PF01740">
    <property type="entry name" value="STAS"/>
    <property type="match status" value="1"/>
</dbReference>
<feature type="transmembrane region" description="Helical" evidence="5">
    <location>
        <begin position="387"/>
        <end position="416"/>
    </location>
</feature>
<feature type="transmembrane region" description="Helical" evidence="5">
    <location>
        <begin position="98"/>
        <end position="120"/>
    </location>
</feature>
<dbReference type="InterPro" id="IPR001902">
    <property type="entry name" value="SLC26A/SulP_fam"/>
</dbReference>
<feature type="domain" description="STAS" evidence="6">
    <location>
        <begin position="429"/>
        <end position="540"/>
    </location>
</feature>
<dbReference type="InterPro" id="IPR036513">
    <property type="entry name" value="STAS_dom_sf"/>
</dbReference>
<evidence type="ECO:0000313" key="7">
    <source>
        <dbReference type="EMBL" id="QBC42405.1"/>
    </source>
</evidence>
<accession>A0A7G3G6G3</accession>
<proteinExistence type="predicted"/>
<dbReference type="InterPro" id="IPR002645">
    <property type="entry name" value="STAS_dom"/>
</dbReference>
<evidence type="ECO:0000256" key="2">
    <source>
        <dbReference type="ARBA" id="ARBA00022692"/>
    </source>
</evidence>
<dbReference type="SUPFAM" id="SSF52091">
    <property type="entry name" value="SpoIIaa-like"/>
    <property type="match status" value="1"/>
</dbReference>
<dbReference type="Proteomes" id="UP000515917">
    <property type="component" value="Chromosome"/>
</dbReference>